<dbReference type="GO" id="GO:0004386">
    <property type="term" value="F:helicase activity"/>
    <property type="evidence" value="ECO:0007669"/>
    <property type="project" value="UniProtKB-KW"/>
</dbReference>
<feature type="domain" description="Helicase HerA-like C-terminal" evidence="8">
    <location>
        <begin position="432"/>
        <end position="537"/>
    </location>
</feature>
<gene>
    <name evidence="9" type="ORF">SAMN04488500_1401</name>
</gene>
<dbReference type="Gene3D" id="3.40.50.300">
    <property type="entry name" value="P-loop containing nucleotide triphosphate hydrolases"/>
    <property type="match status" value="2"/>
</dbReference>
<dbReference type="PANTHER" id="PTHR42957:SF1">
    <property type="entry name" value="HELICASE MJ1565-RELATED"/>
    <property type="match status" value="1"/>
</dbReference>
<dbReference type="RefSeq" id="WP_084578455.1">
    <property type="nucleotide sequence ID" value="NZ_CP155572.1"/>
</dbReference>
<keyword evidence="10" id="KW-1185">Reference proteome</keyword>
<keyword evidence="4" id="KW-0067">ATP-binding</keyword>
<dbReference type="CDD" id="cd01127">
    <property type="entry name" value="TrwB_TraG_TraD_VirD4"/>
    <property type="match status" value="1"/>
</dbReference>
<keyword evidence="5" id="KW-0238">DNA-binding</keyword>
<evidence type="ECO:0000256" key="1">
    <source>
        <dbReference type="ARBA" id="ARBA00022741"/>
    </source>
</evidence>
<organism evidence="9 10">
    <name type="scientific">Sporomusa malonica</name>
    <dbReference type="NCBI Taxonomy" id="112901"/>
    <lineage>
        <taxon>Bacteria</taxon>
        <taxon>Bacillati</taxon>
        <taxon>Bacillota</taxon>
        <taxon>Negativicutes</taxon>
        <taxon>Selenomonadales</taxon>
        <taxon>Sporomusaceae</taxon>
        <taxon>Sporomusa</taxon>
    </lineage>
</organism>
<feature type="domain" description="Helicase HerA central" evidence="7">
    <location>
        <begin position="144"/>
        <end position="413"/>
    </location>
</feature>
<evidence type="ECO:0000256" key="5">
    <source>
        <dbReference type="ARBA" id="ARBA00023125"/>
    </source>
</evidence>
<dbReference type="GO" id="GO:0016787">
    <property type="term" value="F:hydrolase activity"/>
    <property type="evidence" value="ECO:0007669"/>
    <property type="project" value="UniProtKB-KW"/>
</dbReference>
<dbReference type="STRING" id="112901.SAMN04488500_1401"/>
<dbReference type="Proteomes" id="UP000192738">
    <property type="component" value="Unassembled WGS sequence"/>
</dbReference>
<accession>A0A1W2F2B7</accession>
<keyword evidence="6" id="KW-0413">Isomerase</keyword>
<dbReference type="InterPro" id="IPR027417">
    <property type="entry name" value="P-loop_NTPase"/>
</dbReference>
<reference evidence="9 10" key="1">
    <citation type="submission" date="2017-04" db="EMBL/GenBank/DDBJ databases">
        <authorList>
            <person name="Afonso C.L."/>
            <person name="Miller P.J."/>
            <person name="Scott M.A."/>
            <person name="Spackman E."/>
            <person name="Goraichik I."/>
            <person name="Dimitrov K.M."/>
            <person name="Suarez D.L."/>
            <person name="Swayne D.E."/>
        </authorList>
    </citation>
    <scope>NUCLEOTIDE SEQUENCE [LARGE SCALE GENOMIC DNA]</scope>
    <source>
        <strain evidence="9 10">DSM 5090</strain>
    </source>
</reference>
<dbReference type="Pfam" id="PF05872">
    <property type="entry name" value="HerA_C"/>
    <property type="match status" value="1"/>
</dbReference>
<evidence type="ECO:0000313" key="10">
    <source>
        <dbReference type="Proteomes" id="UP000192738"/>
    </source>
</evidence>
<dbReference type="AlphaFoldDB" id="A0A1W2F2B7"/>
<evidence type="ECO:0000256" key="6">
    <source>
        <dbReference type="ARBA" id="ARBA00023235"/>
    </source>
</evidence>
<keyword evidence="3" id="KW-0347">Helicase</keyword>
<sequence>MGIFNFEETQSIGEVRGVDTARVFIQVHSAEKLSHARVGRLVTIQGLDSNEWLLGMINRVWRDPLEGDTEVGDEISPPITENNGVQVTLVGTYRAKHGEVSNYFTRAVLSLPDINRPVFPVEGKALEDFMGIIGSAGVATQKPLEIGTYTLDRKAKAFIDGDKLFQRHAALLGSTGSGKSWSVANILEQASKLDYSNIIVFDLHGEYTKLPYAQQLRIAGPGDLADPKEGVLFLPFWLLNYDEMQSMLIDHSEQSAPNQSLAALDAITKAKKTVLEQLKKQEVLDTFTVDSPIPFKMEHIVKELEYKNAEIIGSGEFYESGKKAGQEKTTQGPLNNKLTRLLIRLKNKLEDRRYGFLFQPPEKWYEYEALHRLADQLMGHTGITDYNKPGIKVIDFSEVPSDVLPVMVSLTARLVFQIQFWSDPGTNNDGRHPVLLLCDEAHLYLPSASKSANPLEKKALENFERIAKEGRKYGVGLMIVSQRPSDVSTTILSQCNNIISLRLSNDSDKSVVKGLMPDSLSGLLEILPGLEIGEAIIVGDAVLLPTRIVLNKPTYKPLSATIDFWQRWDNQKGATDLVKAVEQLRRQSRN</sequence>
<evidence type="ECO:0000313" key="9">
    <source>
        <dbReference type="EMBL" id="SMD16050.1"/>
    </source>
</evidence>
<evidence type="ECO:0008006" key="11">
    <source>
        <dbReference type="Google" id="ProtNLM"/>
    </source>
</evidence>
<dbReference type="SUPFAM" id="SSF52540">
    <property type="entry name" value="P-loop containing nucleoside triphosphate hydrolases"/>
    <property type="match status" value="1"/>
</dbReference>
<evidence type="ECO:0000256" key="2">
    <source>
        <dbReference type="ARBA" id="ARBA00022801"/>
    </source>
</evidence>
<dbReference type="InterPro" id="IPR008571">
    <property type="entry name" value="HerA-like"/>
</dbReference>
<dbReference type="PANTHER" id="PTHR42957">
    <property type="entry name" value="HELICASE MJ1565-RELATED"/>
    <property type="match status" value="1"/>
</dbReference>
<keyword evidence="1" id="KW-0547">Nucleotide-binding</keyword>
<evidence type="ECO:0000256" key="3">
    <source>
        <dbReference type="ARBA" id="ARBA00022806"/>
    </source>
</evidence>
<evidence type="ECO:0000259" key="8">
    <source>
        <dbReference type="Pfam" id="PF05872"/>
    </source>
</evidence>
<proteinExistence type="predicted"/>
<evidence type="ECO:0000259" key="7">
    <source>
        <dbReference type="Pfam" id="PF01935"/>
    </source>
</evidence>
<protein>
    <recommendedName>
        <fullName evidence="11">Helicase HerA central domain-containing protein</fullName>
    </recommendedName>
</protein>
<dbReference type="InterPro" id="IPR033186">
    <property type="entry name" value="HerA_C"/>
</dbReference>
<dbReference type="GO" id="GO:0003677">
    <property type="term" value="F:DNA binding"/>
    <property type="evidence" value="ECO:0007669"/>
    <property type="project" value="UniProtKB-KW"/>
</dbReference>
<dbReference type="EMBL" id="FWXI01000040">
    <property type="protein sequence ID" value="SMD16050.1"/>
    <property type="molecule type" value="Genomic_DNA"/>
</dbReference>
<evidence type="ECO:0000256" key="4">
    <source>
        <dbReference type="ARBA" id="ARBA00022840"/>
    </source>
</evidence>
<dbReference type="Pfam" id="PF01935">
    <property type="entry name" value="DUF87"/>
    <property type="match status" value="1"/>
</dbReference>
<keyword evidence="2" id="KW-0378">Hydrolase</keyword>
<dbReference type="InterPro" id="IPR002789">
    <property type="entry name" value="HerA_central"/>
</dbReference>
<name>A0A1W2F2B7_9FIRM</name>
<dbReference type="OrthoDB" id="9806951at2"/>
<dbReference type="GO" id="GO:0005524">
    <property type="term" value="F:ATP binding"/>
    <property type="evidence" value="ECO:0007669"/>
    <property type="project" value="UniProtKB-KW"/>
</dbReference>